<feature type="transmembrane region" description="Helical" evidence="1">
    <location>
        <begin position="46"/>
        <end position="70"/>
    </location>
</feature>
<evidence type="ECO:0000256" key="1">
    <source>
        <dbReference type="SAM" id="Phobius"/>
    </source>
</evidence>
<evidence type="ECO:0008006" key="4">
    <source>
        <dbReference type="Google" id="ProtNLM"/>
    </source>
</evidence>
<dbReference type="EMBL" id="FOIS01000003">
    <property type="protein sequence ID" value="SEW12623.1"/>
    <property type="molecule type" value="Genomic_DNA"/>
</dbReference>
<gene>
    <name evidence="2" type="ORF">SAMN05216285_2469</name>
</gene>
<dbReference type="OrthoDB" id="201708at2157"/>
<evidence type="ECO:0000313" key="2">
    <source>
        <dbReference type="EMBL" id="SEW12623.1"/>
    </source>
</evidence>
<dbReference type="Pfam" id="PF12650">
    <property type="entry name" value="DUF3784"/>
    <property type="match status" value="1"/>
</dbReference>
<keyword evidence="3" id="KW-1185">Reference proteome</keyword>
<dbReference type="InterPro" id="IPR017259">
    <property type="entry name" value="UCP037672"/>
</dbReference>
<keyword evidence="1" id="KW-0812">Transmembrane</keyword>
<protein>
    <recommendedName>
        <fullName evidence="4">DUF3784 domain-containing protein</fullName>
    </recommendedName>
</protein>
<dbReference type="RefSeq" id="WP_049988889.1">
    <property type="nucleotide sequence ID" value="NZ_FOIS01000003.1"/>
</dbReference>
<dbReference type="Proteomes" id="UP000183275">
    <property type="component" value="Unassembled WGS sequence"/>
</dbReference>
<keyword evidence="1" id="KW-1133">Transmembrane helix</keyword>
<organism evidence="2 3">
    <name type="scientific">Natrinema salifodinae</name>
    <dbReference type="NCBI Taxonomy" id="1202768"/>
    <lineage>
        <taxon>Archaea</taxon>
        <taxon>Methanobacteriati</taxon>
        <taxon>Methanobacteriota</taxon>
        <taxon>Stenosarchaea group</taxon>
        <taxon>Halobacteria</taxon>
        <taxon>Halobacteriales</taxon>
        <taxon>Natrialbaceae</taxon>
        <taxon>Natrinema</taxon>
    </lineage>
</organism>
<sequence>MSLVRLAIVLSSGIFTVALGYQIRYRGMVRLVAGYDPEEVVDGTGLARFVGGLLIAVGAVTAAIGVLDYLDRGGEVLWYAFSAFVIVATAVVIVGSNRYTRS</sequence>
<proteinExistence type="predicted"/>
<dbReference type="STRING" id="1202768.SAMN05216285_2469"/>
<evidence type="ECO:0000313" key="3">
    <source>
        <dbReference type="Proteomes" id="UP000183275"/>
    </source>
</evidence>
<feature type="transmembrane region" description="Helical" evidence="1">
    <location>
        <begin position="6"/>
        <end position="25"/>
    </location>
</feature>
<dbReference type="AlphaFoldDB" id="A0A1I0PE99"/>
<keyword evidence="1" id="KW-0472">Membrane</keyword>
<name>A0A1I0PE99_9EURY</name>
<accession>A0A1I0PE99</accession>
<feature type="transmembrane region" description="Helical" evidence="1">
    <location>
        <begin position="76"/>
        <end position="95"/>
    </location>
</feature>
<reference evidence="3" key="1">
    <citation type="submission" date="2016-10" db="EMBL/GenBank/DDBJ databases">
        <authorList>
            <person name="Varghese N."/>
        </authorList>
    </citation>
    <scope>NUCLEOTIDE SEQUENCE [LARGE SCALE GENOMIC DNA]</scope>
    <source>
        <strain evidence="3">CGMCC 1.12284</strain>
    </source>
</reference>